<keyword evidence="3" id="KW-1185">Reference proteome</keyword>
<dbReference type="EMBL" id="JAVRRG010000199">
    <property type="protein sequence ID" value="KAK5077795.1"/>
    <property type="molecule type" value="Genomic_DNA"/>
</dbReference>
<comment type="caution">
    <text evidence="2">The sequence shown here is derived from an EMBL/GenBank/DDBJ whole genome shotgun (WGS) entry which is preliminary data.</text>
</comment>
<organism evidence="2 3">
    <name type="scientific">Lithohypha guttulata</name>
    <dbReference type="NCBI Taxonomy" id="1690604"/>
    <lineage>
        <taxon>Eukaryota</taxon>
        <taxon>Fungi</taxon>
        <taxon>Dikarya</taxon>
        <taxon>Ascomycota</taxon>
        <taxon>Pezizomycotina</taxon>
        <taxon>Eurotiomycetes</taxon>
        <taxon>Chaetothyriomycetidae</taxon>
        <taxon>Chaetothyriales</taxon>
        <taxon>Trichomeriaceae</taxon>
        <taxon>Lithohypha</taxon>
    </lineage>
</organism>
<dbReference type="Proteomes" id="UP001345013">
    <property type="component" value="Unassembled WGS sequence"/>
</dbReference>
<gene>
    <name evidence="2" type="ORF">LTR24_009318</name>
</gene>
<sequence>MARRTNRTKLAKIGHELGLNTNQRANLLKETRHYLQTQSQDEVCKVTDEQILTHARNFFSQPEISQRFLGDHLSPPDAEQRRSKSIDRIARLMQCQRDRKRTAAQRAGGTRTDTNSPPSGSAGGRHRQIALQDNCVGPVRPEGSGNSRVRRGLLGAPQVPSIANTCARRETESTDNLLLSTGVRGPVGVPHKMSNNLDSSLQTQRDADCVTANDPRESLVAAHFEYKRVFYGFKSLEDKTDTLEALLRATTETIDHFWLRPHTSILTRDDRQRSKGARDVRRRLDNQYPRILSEGGRVLDMD</sequence>
<accession>A0ABR0JXC4</accession>
<evidence type="ECO:0000313" key="2">
    <source>
        <dbReference type="EMBL" id="KAK5077795.1"/>
    </source>
</evidence>
<evidence type="ECO:0000313" key="3">
    <source>
        <dbReference type="Proteomes" id="UP001345013"/>
    </source>
</evidence>
<name>A0ABR0JXC4_9EURO</name>
<evidence type="ECO:0000256" key="1">
    <source>
        <dbReference type="SAM" id="MobiDB-lite"/>
    </source>
</evidence>
<reference evidence="2 3" key="1">
    <citation type="submission" date="2023-08" db="EMBL/GenBank/DDBJ databases">
        <title>Black Yeasts Isolated from many extreme environments.</title>
        <authorList>
            <person name="Coleine C."/>
            <person name="Stajich J.E."/>
            <person name="Selbmann L."/>
        </authorList>
    </citation>
    <scope>NUCLEOTIDE SEQUENCE [LARGE SCALE GENOMIC DNA]</scope>
    <source>
        <strain evidence="2 3">CCFEE 5885</strain>
    </source>
</reference>
<feature type="region of interest" description="Disordered" evidence="1">
    <location>
        <begin position="94"/>
        <end position="126"/>
    </location>
</feature>
<proteinExistence type="predicted"/>
<protein>
    <submittedName>
        <fullName evidence="2">Uncharacterized protein</fullName>
    </submittedName>
</protein>